<gene>
    <name evidence="2" type="ORF">BCS90_16580</name>
</gene>
<name>A0A7Z1S1C9_9VIBR</name>
<dbReference type="EMBL" id="MDBS01000026">
    <property type="protein sequence ID" value="PMP29473.1"/>
    <property type="molecule type" value="Genomic_DNA"/>
</dbReference>
<feature type="transmembrane region" description="Helical" evidence="1">
    <location>
        <begin position="331"/>
        <end position="347"/>
    </location>
</feature>
<sequence>MGFSKRKYYLYVLYFISFLYPLLGFINVPYSIAGVNYLIIITFLFLVVAGFLLFNKIRISNVFLLFSSIFFGGLSYLFSDVDIGSIFPLFYALLILCCIISLKNIMITKEEVVHLVTFSFYVYLSFSVAAFFIFSDSYRHFSFDGIILDRAFHGIEGSPANIDTFATVFILIYLFERGLKQAFSYIHLVVFILVVYFCSTETPYLILLSYFSYRVLYSFFGLNSNRFVIFSLIFTMTGVFYLSLNNDAVYDFLLFATNGRNYIWNTQINNIIDDFSLVDLFFGSFSNAFVSIHWSAEDTNNPHNGFLFIIIRFGVLLSFSALLYMYYISRFLNGLQYLIILSLLAASVSNSNIFYIVNPMISLLLVYSLIKLSAPPCKVTNYNKGTI</sequence>
<evidence type="ECO:0000313" key="2">
    <source>
        <dbReference type="EMBL" id="PMP29473.1"/>
    </source>
</evidence>
<reference evidence="2" key="1">
    <citation type="submission" date="2016-07" db="EMBL/GenBank/DDBJ databases">
        <authorList>
            <person name="Kauffman K."/>
            <person name="Arevalo P."/>
            <person name="Polz M.F."/>
        </authorList>
    </citation>
    <scope>NUCLEOTIDE SEQUENCE</scope>
    <source>
        <strain evidence="2">10N.222.46.E12</strain>
    </source>
</reference>
<accession>A0A7Z1S1C9</accession>
<proteinExistence type="predicted"/>
<keyword evidence="1" id="KW-0812">Transmembrane</keyword>
<organism evidence="2">
    <name type="scientific">Vibrio cyclitrophicus</name>
    <dbReference type="NCBI Taxonomy" id="47951"/>
    <lineage>
        <taxon>Bacteria</taxon>
        <taxon>Pseudomonadati</taxon>
        <taxon>Pseudomonadota</taxon>
        <taxon>Gammaproteobacteria</taxon>
        <taxon>Vibrionales</taxon>
        <taxon>Vibrionaceae</taxon>
        <taxon>Vibrio</taxon>
    </lineage>
</organism>
<feature type="transmembrane region" description="Helical" evidence="1">
    <location>
        <begin position="305"/>
        <end position="324"/>
    </location>
</feature>
<dbReference type="AlphaFoldDB" id="A0A7Z1S1C9"/>
<keyword evidence="1" id="KW-0472">Membrane</keyword>
<feature type="transmembrane region" description="Helical" evidence="1">
    <location>
        <begin position="227"/>
        <end position="244"/>
    </location>
</feature>
<evidence type="ECO:0000256" key="1">
    <source>
        <dbReference type="SAM" id="Phobius"/>
    </source>
</evidence>
<feature type="transmembrane region" description="Helical" evidence="1">
    <location>
        <begin position="85"/>
        <end position="105"/>
    </location>
</feature>
<feature type="transmembrane region" description="Helical" evidence="1">
    <location>
        <begin position="182"/>
        <end position="198"/>
    </location>
</feature>
<protein>
    <submittedName>
        <fullName evidence="2">Uncharacterized protein</fullName>
    </submittedName>
</protein>
<comment type="caution">
    <text evidence="2">The sequence shown here is derived from an EMBL/GenBank/DDBJ whole genome shotgun (WGS) entry which is preliminary data.</text>
</comment>
<keyword evidence="1" id="KW-1133">Transmembrane helix</keyword>
<feature type="transmembrane region" description="Helical" evidence="1">
    <location>
        <begin position="112"/>
        <end position="134"/>
    </location>
</feature>
<feature type="transmembrane region" description="Helical" evidence="1">
    <location>
        <begin position="9"/>
        <end position="28"/>
    </location>
</feature>
<feature type="transmembrane region" description="Helical" evidence="1">
    <location>
        <begin position="61"/>
        <end position="79"/>
    </location>
</feature>
<feature type="transmembrane region" description="Helical" evidence="1">
    <location>
        <begin position="34"/>
        <end position="54"/>
    </location>
</feature>
<reference evidence="2" key="2">
    <citation type="journal article" date="2018" name="Nature">
        <title>A major lineage of non-tailed dsDNA viruses as unrecognized killers of marine bacteria.</title>
        <authorList>
            <person name="Kauffman K.M."/>
            <person name="Hussain F.A."/>
            <person name="Yang J."/>
            <person name="Arevalo P."/>
            <person name="Brown J.M."/>
            <person name="Chang W.K."/>
            <person name="VanInsberghe D."/>
            <person name="Elsherbini J."/>
            <person name="Sharma R.S."/>
            <person name="Cutler M.B."/>
            <person name="Kelly L."/>
            <person name="Polz M.F."/>
        </authorList>
    </citation>
    <scope>NUCLEOTIDE SEQUENCE</scope>
    <source>
        <strain evidence="2">10N.222.46.E12</strain>
    </source>
</reference>